<dbReference type="InterPro" id="IPR036291">
    <property type="entry name" value="NAD(P)-bd_dom_sf"/>
</dbReference>
<reference evidence="2 3" key="1">
    <citation type="submission" date="2020-08" db="EMBL/GenBank/DDBJ databases">
        <title>Genomic Encyclopedia of Type Strains, Phase IV (KMG-IV): sequencing the most valuable type-strain genomes for metagenomic binning, comparative biology and taxonomic classification.</title>
        <authorList>
            <person name="Goeker M."/>
        </authorList>
    </citation>
    <scope>NUCLEOTIDE SEQUENCE [LARGE SCALE GENOMIC DNA]</scope>
    <source>
        <strain evidence="2 3">DSM 14552</strain>
    </source>
</reference>
<dbReference type="EMBL" id="JACICY010000010">
    <property type="protein sequence ID" value="MBB3862154.1"/>
    <property type="molecule type" value="Genomic_DNA"/>
</dbReference>
<dbReference type="PANTHER" id="PTHR42760:SF132">
    <property type="entry name" value="SHORT-CHAIN DEHYDROGENASE_REDUCTASE FAMILY PROTEIN"/>
    <property type="match status" value="1"/>
</dbReference>
<sequence>MSIGAETLGLEGKTALVVGGSSGIGNGIAQLFRSQGAQVRVWGTRASAADYDGEKGSDLTGLEYEQVDVSDPASIDAAGTFPDGLDILVLAQGTVVYRRKEFEIETFRRVIDINLISVMHCCTRFYPSIHAKQGSIIVISSIGAYKSVIGNPGYAASKAGVVGLTRTLGDAWGREGVRVNGIAPGMIATKMTAVTTEHPDRLKAAVESISLGRLGLPEDVANAALYLVSPLASYITGQTIIVDGGRSL</sequence>
<dbReference type="PRINTS" id="PR00081">
    <property type="entry name" value="GDHRDH"/>
</dbReference>
<dbReference type="PRINTS" id="PR00080">
    <property type="entry name" value="SDRFAMILY"/>
</dbReference>
<keyword evidence="2" id="KW-0560">Oxidoreductase</keyword>
<evidence type="ECO:0000313" key="2">
    <source>
        <dbReference type="EMBL" id="MBB3862154.1"/>
    </source>
</evidence>
<accession>A0A7W6A0X6</accession>
<dbReference type="CDD" id="cd05233">
    <property type="entry name" value="SDR_c"/>
    <property type="match status" value="1"/>
</dbReference>
<dbReference type="GO" id="GO:0004316">
    <property type="term" value="F:3-oxoacyl-[acyl-carrier-protein] reductase (NADPH) activity"/>
    <property type="evidence" value="ECO:0007669"/>
    <property type="project" value="UniProtKB-EC"/>
</dbReference>
<evidence type="ECO:0000256" key="1">
    <source>
        <dbReference type="ARBA" id="ARBA00006484"/>
    </source>
</evidence>
<dbReference type="SUPFAM" id="SSF51735">
    <property type="entry name" value="NAD(P)-binding Rossmann-fold domains"/>
    <property type="match status" value="1"/>
</dbReference>
<dbReference type="PANTHER" id="PTHR42760">
    <property type="entry name" value="SHORT-CHAIN DEHYDROGENASES/REDUCTASES FAMILY MEMBER"/>
    <property type="match status" value="1"/>
</dbReference>
<dbReference type="Pfam" id="PF13561">
    <property type="entry name" value="adh_short_C2"/>
    <property type="match status" value="1"/>
</dbReference>
<dbReference type="InterPro" id="IPR002347">
    <property type="entry name" value="SDR_fam"/>
</dbReference>
<protein>
    <submittedName>
        <fullName evidence="2">3-oxoacyl-[acyl-carrier protein] reductase</fullName>
        <ecNumber evidence="2">1.1.1.100</ecNumber>
    </submittedName>
</protein>
<dbReference type="PROSITE" id="PS00061">
    <property type="entry name" value="ADH_SHORT"/>
    <property type="match status" value="1"/>
</dbReference>
<dbReference type="Gene3D" id="3.40.50.720">
    <property type="entry name" value="NAD(P)-binding Rossmann-like Domain"/>
    <property type="match status" value="1"/>
</dbReference>
<keyword evidence="3" id="KW-1185">Reference proteome</keyword>
<dbReference type="RefSeq" id="WP_183614645.1">
    <property type="nucleotide sequence ID" value="NZ_JACICY010000010.1"/>
</dbReference>
<dbReference type="Proteomes" id="UP000562395">
    <property type="component" value="Unassembled WGS sequence"/>
</dbReference>
<organism evidence="2 3">
    <name type="scientific">Novosphingobium hassiacum</name>
    <dbReference type="NCBI Taxonomy" id="173676"/>
    <lineage>
        <taxon>Bacteria</taxon>
        <taxon>Pseudomonadati</taxon>
        <taxon>Pseudomonadota</taxon>
        <taxon>Alphaproteobacteria</taxon>
        <taxon>Sphingomonadales</taxon>
        <taxon>Sphingomonadaceae</taxon>
        <taxon>Novosphingobium</taxon>
    </lineage>
</organism>
<comment type="caution">
    <text evidence="2">The sequence shown here is derived from an EMBL/GenBank/DDBJ whole genome shotgun (WGS) entry which is preliminary data.</text>
</comment>
<dbReference type="AlphaFoldDB" id="A0A7W6A0X6"/>
<dbReference type="EC" id="1.1.1.100" evidence="2"/>
<name>A0A7W6A0X6_9SPHN</name>
<gene>
    <name evidence="2" type="ORF">GGQ88_003452</name>
</gene>
<comment type="similarity">
    <text evidence="1">Belongs to the short-chain dehydrogenases/reductases (SDR) family.</text>
</comment>
<dbReference type="FunFam" id="3.40.50.720:FF:000084">
    <property type="entry name" value="Short-chain dehydrogenase reductase"/>
    <property type="match status" value="1"/>
</dbReference>
<dbReference type="InterPro" id="IPR020904">
    <property type="entry name" value="Sc_DH/Rdtase_CS"/>
</dbReference>
<evidence type="ECO:0000313" key="3">
    <source>
        <dbReference type="Proteomes" id="UP000562395"/>
    </source>
</evidence>
<proteinExistence type="inferred from homology"/>